<feature type="non-terminal residue" evidence="5">
    <location>
        <position position="1"/>
    </location>
</feature>
<keyword evidence="3" id="KW-0234">DNA repair</keyword>
<evidence type="ECO:0000256" key="3">
    <source>
        <dbReference type="ARBA" id="ARBA00023204"/>
    </source>
</evidence>
<comment type="caution">
    <text evidence="5">The sequence shown here is derived from an EMBL/GenBank/DDBJ whole genome shotgun (WGS) entry which is preliminary data.</text>
</comment>
<dbReference type="AlphaFoldDB" id="A0A3C1KHT0"/>
<proteinExistence type="predicted"/>
<sequence>EQCPRRWRLRYVERLPDPPGEAALAGSFAHRVLELLMQRDPHERTVEIAKAIARAEWPGVEADPDFRALGFDETGSKHFRWKAWQAIEGLWALEDPKAVDVRATEHDVEADLGGVPFRGIVDRLDEEGDGLVVTDYKSGKAPSARFRRGRLDQVLLYAAAVEQATGEMPVHARLLYLGQRPVGIKVTREEIDSVVDKLAGTWAAINTACDTDEFEPRTGPLCGWCPYVDRCPEGTKEVAKRQAKKDADVAAMRGGDEWVVS</sequence>
<protein>
    <recommendedName>
        <fullName evidence="4">PD-(D/E)XK endonuclease-like domain-containing protein</fullName>
    </recommendedName>
</protein>
<reference evidence="5 6" key="1">
    <citation type="journal article" date="2018" name="Nat. Biotechnol.">
        <title>A standardized bacterial taxonomy based on genome phylogeny substantially revises the tree of life.</title>
        <authorList>
            <person name="Parks D.H."/>
            <person name="Chuvochina M."/>
            <person name="Waite D.W."/>
            <person name="Rinke C."/>
            <person name="Skarshewski A."/>
            <person name="Chaumeil P.A."/>
            <person name="Hugenholtz P."/>
        </authorList>
    </citation>
    <scope>NUCLEOTIDE SEQUENCE [LARGE SCALE GENOMIC DNA]</scope>
    <source>
        <strain evidence="5">UBA9152</strain>
    </source>
</reference>
<dbReference type="GO" id="GO:0006281">
    <property type="term" value="P:DNA repair"/>
    <property type="evidence" value="ECO:0007669"/>
    <property type="project" value="UniProtKB-KW"/>
</dbReference>
<dbReference type="Proteomes" id="UP000257479">
    <property type="component" value="Unassembled WGS sequence"/>
</dbReference>
<keyword evidence="2" id="KW-0547">Nucleotide-binding</keyword>
<evidence type="ECO:0000313" key="5">
    <source>
        <dbReference type="EMBL" id="HAN25924.1"/>
    </source>
</evidence>
<keyword evidence="2" id="KW-0378">Hydrolase</keyword>
<dbReference type="InterPro" id="IPR038726">
    <property type="entry name" value="PDDEXK_AddAB-type"/>
</dbReference>
<name>A0A3C1KHT0_9MICO</name>
<dbReference type="InterPro" id="IPR011335">
    <property type="entry name" value="Restrct_endonuc-II-like"/>
</dbReference>
<feature type="domain" description="PD-(D/E)XK endonuclease-like" evidence="4">
    <location>
        <begin position="2"/>
        <end position="232"/>
    </location>
</feature>
<dbReference type="InterPro" id="IPR011604">
    <property type="entry name" value="PDDEXK-like_dom_sf"/>
</dbReference>
<accession>A0A3C1KHT0</accession>
<dbReference type="SUPFAM" id="SSF52980">
    <property type="entry name" value="Restriction endonuclease-like"/>
    <property type="match status" value="1"/>
</dbReference>
<dbReference type="GO" id="GO:0004386">
    <property type="term" value="F:helicase activity"/>
    <property type="evidence" value="ECO:0007669"/>
    <property type="project" value="UniProtKB-KW"/>
</dbReference>
<dbReference type="Pfam" id="PF12705">
    <property type="entry name" value="PDDEXK_1"/>
    <property type="match status" value="1"/>
</dbReference>
<dbReference type="Gene3D" id="3.90.320.10">
    <property type="match status" value="1"/>
</dbReference>
<gene>
    <name evidence="5" type="ORF">DCP95_15355</name>
</gene>
<dbReference type="EMBL" id="DMNG01000268">
    <property type="protein sequence ID" value="HAN25924.1"/>
    <property type="molecule type" value="Genomic_DNA"/>
</dbReference>
<evidence type="ECO:0000313" key="6">
    <source>
        <dbReference type="Proteomes" id="UP000257479"/>
    </source>
</evidence>
<keyword evidence="2" id="KW-0347">Helicase</keyword>
<evidence type="ECO:0000259" key="4">
    <source>
        <dbReference type="Pfam" id="PF12705"/>
    </source>
</evidence>
<keyword evidence="1" id="KW-0227">DNA damage</keyword>
<evidence type="ECO:0000256" key="2">
    <source>
        <dbReference type="ARBA" id="ARBA00022806"/>
    </source>
</evidence>
<keyword evidence="2" id="KW-0067">ATP-binding</keyword>
<evidence type="ECO:0000256" key="1">
    <source>
        <dbReference type="ARBA" id="ARBA00022763"/>
    </source>
</evidence>
<organism evidence="5 6">
    <name type="scientific">Microbacterium ginsengisoli</name>
    <dbReference type="NCBI Taxonomy" id="400772"/>
    <lineage>
        <taxon>Bacteria</taxon>
        <taxon>Bacillati</taxon>
        <taxon>Actinomycetota</taxon>
        <taxon>Actinomycetes</taxon>
        <taxon>Micrococcales</taxon>
        <taxon>Microbacteriaceae</taxon>
        <taxon>Microbacterium</taxon>
    </lineage>
</organism>